<reference evidence="1 2" key="1">
    <citation type="submission" date="2020-08" db="EMBL/GenBank/DDBJ databases">
        <title>Genomic Encyclopedia of Type Strains, Phase III (KMG-III): the genomes of soil and plant-associated and newly described type strains.</title>
        <authorList>
            <person name="Whitman W."/>
        </authorList>
    </citation>
    <scope>NUCLEOTIDE SEQUENCE [LARGE SCALE GENOMIC DNA]</scope>
    <source>
        <strain evidence="1 2">CECT 8693</strain>
    </source>
</reference>
<proteinExistence type="predicted"/>
<organism evidence="1 2">
    <name type="scientific">Fontibacillus solani</name>
    <dbReference type="NCBI Taxonomy" id="1572857"/>
    <lineage>
        <taxon>Bacteria</taxon>
        <taxon>Bacillati</taxon>
        <taxon>Bacillota</taxon>
        <taxon>Bacilli</taxon>
        <taxon>Bacillales</taxon>
        <taxon>Paenibacillaceae</taxon>
        <taxon>Fontibacillus</taxon>
    </lineage>
</organism>
<keyword evidence="2" id="KW-1185">Reference proteome</keyword>
<evidence type="ECO:0000313" key="1">
    <source>
        <dbReference type="EMBL" id="MBA9087253.1"/>
    </source>
</evidence>
<comment type="caution">
    <text evidence="1">The sequence shown here is derived from an EMBL/GenBank/DDBJ whole genome shotgun (WGS) entry which is preliminary data.</text>
</comment>
<name>A0A7W3SW68_9BACL</name>
<dbReference type="Proteomes" id="UP000567067">
    <property type="component" value="Unassembled WGS sequence"/>
</dbReference>
<evidence type="ECO:0000313" key="2">
    <source>
        <dbReference type="Proteomes" id="UP000567067"/>
    </source>
</evidence>
<dbReference type="EMBL" id="JACJIP010000028">
    <property type="protein sequence ID" value="MBA9087253.1"/>
    <property type="molecule type" value="Genomic_DNA"/>
</dbReference>
<protein>
    <submittedName>
        <fullName evidence="1">ABC-type phosphate transport system substrate-binding protein</fullName>
    </submittedName>
</protein>
<dbReference type="AlphaFoldDB" id="A0A7W3SW68"/>
<sequence length="69" mass="8324">MKITRQEFEKIFRRTNASWSYEDAELNDEEKELLWKRLNEEITDEEFNLALFEKKSKRPGIKTSGEETP</sequence>
<gene>
    <name evidence="1" type="ORF">FHR92_003737</name>
</gene>
<accession>A0A7W3SW68</accession>
<dbReference type="RefSeq" id="WP_182538062.1">
    <property type="nucleotide sequence ID" value="NZ_JACJIP010000028.1"/>
</dbReference>